<comment type="caution">
    <text evidence="7">The sequence shown here is derived from an EMBL/GenBank/DDBJ whole genome shotgun (WGS) entry which is preliminary data.</text>
</comment>
<dbReference type="Proteomes" id="UP000663828">
    <property type="component" value="Unassembled WGS sequence"/>
</dbReference>
<dbReference type="EMBL" id="CAJNOR010004464">
    <property type="protein sequence ID" value="CAF1504253.1"/>
    <property type="molecule type" value="Genomic_DNA"/>
</dbReference>
<dbReference type="Gene3D" id="3.30.1360.210">
    <property type="match status" value="1"/>
</dbReference>
<sequence>MSDKKTAGTATSATKKASVASKKPATATPAPPKAEKVEATKKPAAATATPVTAPTSTPATAPAKPKATTPSAKSTSSLAKTSTKVTKKTATTPKGGKTGSKKKHKAIKYHIDCTHPVEDGIFDLAAFERFLHEKMKINGKTSNLTGNVAIEKGKSKVSVTSETFDLPVSIAKFA</sequence>
<keyword evidence="8" id="KW-1185">Reference proteome</keyword>
<feature type="region of interest" description="Disordered" evidence="6">
    <location>
        <begin position="1"/>
        <end position="105"/>
    </location>
</feature>
<dbReference type="InterPro" id="IPR038526">
    <property type="entry name" value="Ribosomal_eL22_sf"/>
</dbReference>
<evidence type="ECO:0000256" key="2">
    <source>
        <dbReference type="ARBA" id="ARBA00022980"/>
    </source>
</evidence>
<feature type="compositionally biased region" description="Low complexity" evidence="6">
    <location>
        <begin position="7"/>
        <end position="28"/>
    </location>
</feature>
<dbReference type="GO" id="GO:0002181">
    <property type="term" value="P:cytoplasmic translation"/>
    <property type="evidence" value="ECO:0007669"/>
    <property type="project" value="TreeGrafter"/>
</dbReference>
<dbReference type="InterPro" id="IPR002671">
    <property type="entry name" value="Ribosomal_eL22"/>
</dbReference>
<keyword evidence="2" id="KW-0689">Ribosomal protein</keyword>
<dbReference type="PANTHER" id="PTHR10064">
    <property type="entry name" value="60S RIBOSOMAL PROTEIN L22"/>
    <property type="match status" value="1"/>
</dbReference>
<reference evidence="7" key="1">
    <citation type="submission" date="2021-02" db="EMBL/GenBank/DDBJ databases">
        <authorList>
            <person name="Nowell W R."/>
        </authorList>
    </citation>
    <scope>NUCLEOTIDE SEQUENCE</scope>
</reference>
<evidence type="ECO:0000256" key="6">
    <source>
        <dbReference type="SAM" id="MobiDB-lite"/>
    </source>
</evidence>
<feature type="non-terminal residue" evidence="7">
    <location>
        <position position="1"/>
    </location>
</feature>
<evidence type="ECO:0000256" key="4">
    <source>
        <dbReference type="ARBA" id="ARBA00040613"/>
    </source>
</evidence>
<dbReference type="Pfam" id="PF01776">
    <property type="entry name" value="Ribosomal_L22e"/>
    <property type="match status" value="1"/>
</dbReference>
<evidence type="ECO:0000256" key="1">
    <source>
        <dbReference type="ARBA" id="ARBA00007817"/>
    </source>
</evidence>
<accession>A0A815TR77</accession>
<dbReference type="GO" id="GO:0003735">
    <property type="term" value="F:structural constituent of ribosome"/>
    <property type="evidence" value="ECO:0007669"/>
    <property type="project" value="InterPro"/>
</dbReference>
<evidence type="ECO:0000313" key="7">
    <source>
        <dbReference type="EMBL" id="CAF1504253.1"/>
    </source>
</evidence>
<dbReference type="GO" id="GO:0003723">
    <property type="term" value="F:RNA binding"/>
    <property type="evidence" value="ECO:0007669"/>
    <property type="project" value="TreeGrafter"/>
</dbReference>
<evidence type="ECO:0000313" key="8">
    <source>
        <dbReference type="Proteomes" id="UP000663828"/>
    </source>
</evidence>
<organism evidence="7 8">
    <name type="scientific">Adineta ricciae</name>
    <name type="common">Rotifer</name>
    <dbReference type="NCBI Taxonomy" id="249248"/>
    <lineage>
        <taxon>Eukaryota</taxon>
        <taxon>Metazoa</taxon>
        <taxon>Spiralia</taxon>
        <taxon>Gnathifera</taxon>
        <taxon>Rotifera</taxon>
        <taxon>Eurotatoria</taxon>
        <taxon>Bdelloidea</taxon>
        <taxon>Adinetida</taxon>
        <taxon>Adinetidae</taxon>
        <taxon>Adineta</taxon>
    </lineage>
</organism>
<evidence type="ECO:0000256" key="3">
    <source>
        <dbReference type="ARBA" id="ARBA00023274"/>
    </source>
</evidence>
<name>A0A815TR77_ADIRI</name>
<dbReference type="PANTHER" id="PTHR10064:SF0">
    <property type="entry name" value="FI24544P1-RELATED"/>
    <property type="match status" value="1"/>
</dbReference>
<dbReference type="GO" id="GO:0005840">
    <property type="term" value="C:ribosome"/>
    <property type="evidence" value="ECO:0007669"/>
    <property type="project" value="UniProtKB-KW"/>
</dbReference>
<feature type="compositionally biased region" description="Low complexity" evidence="6">
    <location>
        <begin position="42"/>
        <end position="95"/>
    </location>
</feature>
<gene>
    <name evidence="7" type="ORF">XAT740_LOCUS39844</name>
</gene>
<keyword evidence="3" id="KW-0687">Ribonucleoprotein</keyword>
<protein>
    <recommendedName>
        <fullName evidence="4">Large ribosomal subunit protein eL22</fullName>
    </recommendedName>
    <alternativeName>
        <fullName evidence="5">60S ribosomal protein L22</fullName>
    </alternativeName>
</protein>
<comment type="similarity">
    <text evidence="1">Belongs to the eukaryotic ribosomal protein eL22 family.</text>
</comment>
<dbReference type="AlphaFoldDB" id="A0A815TR77"/>
<proteinExistence type="inferred from homology"/>
<evidence type="ECO:0000256" key="5">
    <source>
        <dbReference type="ARBA" id="ARBA00041214"/>
    </source>
</evidence>
<dbReference type="GO" id="GO:1990904">
    <property type="term" value="C:ribonucleoprotein complex"/>
    <property type="evidence" value="ECO:0007669"/>
    <property type="project" value="UniProtKB-KW"/>
</dbReference>